<dbReference type="RefSeq" id="WP_343759370.1">
    <property type="nucleotide sequence ID" value="NZ_BAAADB010000027.1"/>
</dbReference>
<name>A0ABN1CEE6_9DEIO</name>
<comment type="caution">
    <text evidence="1">The sequence shown here is derived from an EMBL/GenBank/DDBJ whole genome shotgun (WGS) entry which is preliminary data.</text>
</comment>
<gene>
    <name evidence="1" type="ORF">GCM10008937_25010</name>
</gene>
<keyword evidence="2" id="KW-1185">Reference proteome</keyword>
<evidence type="ECO:0000313" key="2">
    <source>
        <dbReference type="Proteomes" id="UP001500191"/>
    </source>
</evidence>
<organism evidence="1 2">
    <name type="scientific">Deinococcus depolymerans</name>
    <dbReference type="NCBI Taxonomy" id="392408"/>
    <lineage>
        <taxon>Bacteria</taxon>
        <taxon>Thermotogati</taxon>
        <taxon>Deinococcota</taxon>
        <taxon>Deinococci</taxon>
        <taxon>Deinococcales</taxon>
        <taxon>Deinococcaceae</taxon>
        <taxon>Deinococcus</taxon>
    </lineage>
</organism>
<protein>
    <submittedName>
        <fullName evidence="1">Uncharacterized protein</fullName>
    </submittedName>
</protein>
<dbReference type="Proteomes" id="UP001500191">
    <property type="component" value="Unassembled WGS sequence"/>
</dbReference>
<sequence>MSDRLAHADLSKIMLALHETKAINLDISMRGVMESVAKNLTPGQEVGLHVLCCNEYALVTGIQAEPSIGDLRQQLGSIKEALSRLQ</sequence>
<evidence type="ECO:0000313" key="1">
    <source>
        <dbReference type="EMBL" id="GAA0516422.1"/>
    </source>
</evidence>
<proteinExistence type="predicted"/>
<reference evidence="1 2" key="1">
    <citation type="journal article" date="2019" name="Int. J. Syst. Evol. Microbiol.">
        <title>The Global Catalogue of Microorganisms (GCM) 10K type strain sequencing project: providing services to taxonomists for standard genome sequencing and annotation.</title>
        <authorList>
            <consortium name="The Broad Institute Genomics Platform"/>
            <consortium name="The Broad Institute Genome Sequencing Center for Infectious Disease"/>
            <person name="Wu L."/>
            <person name="Ma J."/>
        </authorList>
    </citation>
    <scope>NUCLEOTIDE SEQUENCE [LARGE SCALE GENOMIC DNA]</scope>
    <source>
        <strain evidence="1 2">JCM 14368</strain>
    </source>
</reference>
<accession>A0ABN1CEE6</accession>
<dbReference type="EMBL" id="BAAADB010000027">
    <property type="protein sequence ID" value="GAA0516422.1"/>
    <property type="molecule type" value="Genomic_DNA"/>
</dbReference>